<protein>
    <submittedName>
        <fullName evidence="3">Protein MMS22-like</fullName>
    </submittedName>
</protein>
<keyword evidence="2" id="KW-1185">Reference proteome</keyword>
<evidence type="ECO:0000313" key="3">
    <source>
        <dbReference type="WBParaSite" id="nOo.2.0.1.t05588-RA"/>
    </source>
</evidence>
<name>A0A182EBZ8_ONCOC</name>
<evidence type="ECO:0000313" key="1">
    <source>
        <dbReference type="EMBL" id="VDK78246.1"/>
    </source>
</evidence>
<reference evidence="1 2" key="2">
    <citation type="submission" date="2018-08" db="EMBL/GenBank/DDBJ databases">
        <authorList>
            <person name="Laetsch R D."/>
            <person name="Stevens L."/>
            <person name="Kumar S."/>
            <person name="Blaxter L. M."/>
        </authorList>
    </citation>
    <scope>NUCLEOTIDE SEQUENCE [LARGE SCALE GENOMIC DNA]</scope>
</reference>
<proteinExistence type="predicted"/>
<accession>A0A182EBZ8</accession>
<reference evidence="3" key="1">
    <citation type="submission" date="2016-06" db="UniProtKB">
        <authorList>
            <consortium name="WormBaseParasite"/>
        </authorList>
    </citation>
    <scope>IDENTIFICATION</scope>
</reference>
<sequence>MKCEQDLDNENVNGTPTTAFINQGATSTVMDRRRKWRIEVSNEYTRLNIPEGVQAYRVSIEDNILMNNVRNVLKNLEKRPTTHKVKITEQELINHLLRILDVNRNCSFLIPKPCGSYELDGSYCLSDGIVDQTEKSSKKRRSLFQIGIYVEPFLEARAQIIALVTFSQKDQVHSQVEQVLQEFVLDFLSRHTRAVGELYNNNMLNLRTLLHSVRDELLKLSAVYNSLSVIITANIWNYRAVDCFLDRFLTTTLYTELRPHSVKQIIGRLQHAVLAVFERYFDRLFSIGEIDPVLENEFIFQSMKDSKVIQTRRTRCLFWSKLLIKYVENGALNAHRLRTGSFDYEAPDKFSVYLRKALRLKDDGCFITAQKIMRSMEYACEKCAKNNSSLLFRSILENSALSQVLKEMESIYTGFALREMAFDLFGATRTSQHCNIVLSFQKSLQLSGFPPEICERWTIWCGNDLLDNLVIKPQLSWPLHYLIEEKLLSTLNLCLRFLLRLLQAQEALSAVRIDLAAMKELNISRQRLNHLICFIAQPLTAISEIFFTHLQAMITKKFALVSGSKTLEEAQHILKDLNMHLANLITRSGSRGLIHDAITKLCDRATEVELRLRMDTISLRDVEKMLKVVKREKDLLVGLGRSMHGTIFTLLQPLLT</sequence>
<dbReference type="OrthoDB" id="5801307at2759"/>
<organism evidence="3">
    <name type="scientific">Onchocerca ochengi</name>
    <name type="common">Filarial nematode worm</name>
    <dbReference type="NCBI Taxonomy" id="42157"/>
    <lineage>
        <taxon>Eukaryota</taxon>
        <taxon>Metazoa</taxon>
        <taxon>Ecdysozoa</taxon>
        <taxon>Nematoda</taxon>
        <taxon>Chromadorea</taxon>
        <taxon>Rhabditida</taxon>
        <taxon>Spirurina</taxon>
        <taxon>Spiruromorpha</taxon>
        <taxon>Filarioidea</taxon>
        <taxon>Onchocercidae</taxon>
        <taxon>Onchocerca</taxon>
    </lineage>
</organism>
<gene>
    <name evidence="1" type="ORF">NOO_LOCUS5588</name>
</gene>
<dbReference type="EMBL" id="UYRW01001525">
    <property type="protein sequence ID" value="VDK78246.1"/>
    <property type="molecule type" value="Genomic_DNA"/>
</dbReference>
<dbReference type="AlphaFoldDB" id="A0A182EBZ8"/>
<dbReference type="WBParaSite" id="nOo.2.0.1.t05588-RA">
    <property type="protein sequence ID" value="nOo.2.0.1.t05588-RA"/>
    <property type="gene ID" value="nOo.2.0.1.g05588"/>
</dbReference>
<evidence type="ECO:0000313" key="2">
    <source>
        <dbReference type="Proteomes" id="UP000271087"/>
    </source>
</evidence>
<dbReference type="Proteomes" id="UP000271087">
    <property type="component" value="Unassembled WGS sequence"/>
</dbReference>